<feature type="region of interest" description="Disordered" evidence="1">
    <location>
        <begin position="25"/>
        <end position="58"/>
    </location>
</feature>
<comment type="caution">
    <text evidence="2">The sequence shown here is derived from an EMBL/GenBank/DDBJ whole genome shotgun (WGS) entry which is preliminary data.</text>
</comment>
<name>A0AAV7QZ41_PLEWA</name>
<evidence type="ECO:0000313" key="3">
    <source>
        <dbReference type="Proteomes" id="UP001066276"/>
    </source>
</evidence>
<accession>A0AAV7QZ41</accession>
<organism evidence="2 3">
    <name type="scientific">Pleurodeles waltl</name>
    <name type="common">Iberian ribbed newt</name>
    <dbReference type="NCBI Taxonomy" id="8319"/>
    <lineage>
        <taxon>Eukaryota</taxon>
        <taxon>Metazoa</taxon>
        <taxon>Chordata</taxon>
        <taxon>Craniata</taxon>
        <taxon>Vertebrata</taxon>
        <taxon>Euteleostomi</taxon>
        <taxon>Amphibia</taxon>
        <taxon>Batrachia</taxon>
        <taxon>Caudata</taxon>
        <taxon>Salamandroidea</taxon>
        <taxon>Salamandridae</taxon>
        <taxon>Pleurodelinae</taxon>
        <taxon>Pleurodeles</taxon>
    </lineage>
</organism>
<dbReference type="EMBL" id="JANPWB010000010">
    <property type="protein sequence ID" value="KAJ1145134.1"/>
    <property type="molecule type" value="Genomic_DNA"/>
</dbReference>
<reference evidence="2" key="1">
    <citation type="journal article" date="2022" name="bioRxiv">
        <title>Sequencing and chromosome-scale assembly of the giantPleurodeles waltlgenome.</title>
        <authorList>
            <person name="Brown T."/>
            <person name="Elewa A."/>
            <person name="Iarovenko S."/>
            <person name="Subramanian E."/>
            <person name="Araus A.J."/>
            <person name="Petzold A."/>
            <person name="Susuki M."/>
            <person name="Suzuki K.-i.T."/>
            <person name="Hayashi T."/>
            <person name="Toyoda A."/>
            <person name="Oliveira C."/>
            <person name="Osipova E."/>
            <person name="Leigh N.D."/>
            <person name="Simon A."/>
            <person name="Yun M.H."/>
        </authorList>
    </citation>
    <scope>NUCLEOTIDE SEQUENCE</scope>
    <source>
        <strain evidence="2">20211129_DDA</strain>
        <tissue evidence="2">Liver</tissue>
    </source>
</reference>
<protein>
    <submittedName>
        <fullName evidence="2">Uncharacterized protein</fullName>
    </submittedName>
</protein>
<dbReference type="AlphaFoldDB" id="A0AAV7QZ41"/>
<evidence type="ECO:0000256" key="1">
    <source>
        <dbReference type="SAM" id="MobiDB-lite"/>
    </source>
</evidence>
<gene>
    <name evidence="2" type="ORF">NDU88_011426</name>
</gene>
<dbReference type="Proteomes" id="UP001066276">
    <property type="component" value="Chromosome 6"/>
</dbReference>
<keyword evidence="3" id="KW-1185">Reference proteome</keyword>
<sequence>MASLRRKQDTLKDLGLLSDEDILETKEKSQNSKRSESRTGKSQKKALREERRAKAFSPSLFPGHKKARALNQSLIVAYFVSLF</sequence>
<evidence type="ECO:0000313" key="2">
    <source>
        <dbReference type="EMBL" id="KAJ1145134.1"/>
    </source>
</evidence>
<proteinExistence type="predicted"/>
<feature type="compositionally biased region" description="Basic and acidic residues" evidence="1">
    <location>
        <begin position="25"/>
        <end position="39"/>
    </location>
</feature>